<dbReference type="Proteomes" id="UP000246004">
    <property type="component" value="Unassembled WGS sequence"/>
</dbReference>
<dbReference type="SMART" id="SM00116">
    <property type="entry name" value="CBS"/>
    <property type="match status" value="4"/>
</dbReference>
<feature type="domain" description="CBS" evidence="3">
    <location>
        <begin position="111"/>
        <end position="173"/>
    </location>
</feature>
<dbReference type="OrthoDB" id="43333at2157"/>
<keyword evidence="1 2" id="KW-0129">CBS domain</keyword>
<dbReference type="InterPro" id="IPR051257">
    <property type="entry name" value="Diverse_CBS-Domain"/>
</dbReference>
<dbReference type="AlphaFoldDB" id="A0A2V2BRJ6"/>
<evidence type="ECO:0000313" key="5">
    <source>
        <dbReference type="Proteomes" id="UP000246004"/>
    </source>
</evidence>
<dbReference type="SUPFAM" id="SSF54631">
    <property type="entry name" value="CBS-domain pair"/>
    <property type="match status" value="2"/>
</dbReference>
<evidence type="ECO:0000256" key="2">
    <source>
        <dbReference type="PROSITE-ProRule" id="PRU00703"/>
    </source>
</evidence>
<gene>
    <name evidence="4" type="primary">hrp1</name>
    <name evidence="4" type="ORF">MSCUN_07610</name>
</gene>
<feature type="domain" description="CBS" evidence="3">
    <location>
        <begin position="257"/>
        <end position="310"/>
    </location>
</feature>
<dbReference type="PANTHER" id="PTHR43080">
    <property type="entry name" value="CBS DOMAIN-CONTAINING PROTEIN CBSX3, MITOCHONDRIAL"/>
    <property type="match status" value="1"/>
</dbReference>
<dbReference type="RefSeq" id="WP_170104036.1">
    <property type="nucleotide sequence ID" value="NZ_LMVN01000001.1"/>
</dbReference>
<organism evidence="4 5">
    <name type="scientific">Methanosphaera cuniculi</name>
    <dbReference type="NCBI Taxonomy" id="1077256"/>
    <lineage>
        <taxon>Archaea</taxon>
        <taxon>Methanobacteriati</taxon>
        <taxon>Methanobacteriota</taxon>
        <taxon>Methanomada group</taxon>
        <taxon>Methanobacteria</taxon>
        <taxon>Methanobacteriales</taxon>
        <taxon>Methanobacteriaceae</taxon>
        <taxon>Methanosphaera</taxon>
    </lineage>
</organism>
<dbReference type="InterPro" id="IPR000644">
    <property type="entry name" value="CBS_dom"/>
</dbReference>
<dbReference type="EMBL" id="LWMS01000020">
    <property type="protein sequence ID" value="PWL08325.1"/>
    <property type="molecule type" value="Genomic_DNA"/>
</dbReference>
<evidence type="ECO:0000313" key="4">
    <source>
        <dbReference type="EMBL" id="PWL08325.1"/>
    </source>
</evidence>
<dbReference type="PROSITE" id="PS51371">
    <property type="entry name" value="CBS"/>
    <property type="match status" value="4"/>
</dbReference>
<dbReference type="Pfam" id="PF00571">
    <property type="entry name" value="CBS"/>
    <property type="match status" value="4"/>
</dbReference>
<accession>A0A2V2BRJ6</accession>
<proteinExistence type="predicted"/>
<comment type="caution">
    <text evidence="4">The sequence shown here is derived from an EMBL/GenBank/DDBJ whole genome shotgun (WGS) entry which is preliminary data.</text>
</comment>
<feature type="domain" description="CBS" evidence="3">
    <location>
        <begin position="174"/>
        <end position="240"/>
    </location>
</feature>
<feature type="domain" description="CBS" evidence="3">
    <location>
        <begin position="28"/>
        <end position="90"/>
    </location>
</feature>
<protein>
    <submittedName>
        <fullName evidence="4">Hypoxic response protein 1</fullName>
    </submittedName>
</protein>
<dbReference type="PANTHER" id="PTHR43080:SF2">
    <property type="entry name" value="CBS DOMAIN-CONTAINING PROTEIN"/>
    <property type="match status" value="1"/>
</dbReference>
<evidence type="ECO:0000256" key="1">
    <source>
        <dbReference type="ARBA" id="ARBA00023122"/>
    </source>
</evidence>
<evidence type="ECO:0000259" key="3">
    <source>
        <dbReference type="PROSITE" id="PS51371"/>
    </source>
</evidence>
<sequence>MKNKIIERIENADEDFEIQITNEKGDIMSVALKDVITATPSTPIINVANLMTKNNIRRVPITEPGSGKILGIITTMDILDFFGGGKRYNIITEKYNGNFLSAINAPIREIMTKDVKTMSYKDTIIDAASVMIKDKIGGLPIIDDDEQIIGMITEGDVVSKLKELIFGREARDLMTDNIITTTPGTRIEGVTKIMVRNSLRRIPIVGEDPNSNSKEEKILGVVTASDVLKYLGDHELFAKLFSNEGNDVVDVTIDNLMEDFLITAPMYEKTEDLIDLMKKFSIKGIPIVDEDTNKLVGIVTVRDLLKAIVE</sequence>
<dbReference type="Gene3D" id="3.10.580.10">
    <property type="entry name" value="CBS-domain"/>
    <property type="match status" value="2"/>
</dbReference>
<dbReference type="InterPro" id="IPR046342">
    <property type="entry name" value="CBS_dom_sf"/>
</dbReference>
<reference evidence="4 5" key="1">
    <citation type="submission" date="2016-04" db="EMBL/GenBank/DDBJ databases">
        <title>Genome sequence of Methanosphaera cuniculi DSM 4103.</title>
        <authorList>
            <person name="Poehlein A."/>
            <person name="Seedorf H."/>
            <person name="Daniel R."/>
        </authorList>
    </citation>
    <scope>NUCLEOTIDE SEQUENCE [LARGE SCALE GENOMIC DNA]</scope>
    <source>
        <strain evidence="4 5">DSM 4103</strain>
    </source>
</reference>
<name>A0A2V2BRJ6_9EURY</name>